<gene>
    <name evidence="4" type="primary">rplW</name>
    <name evidence="5" type="ORF">A3B40_03165</name>
</gene>
<organism evidence="5 6">
    <name type="scientific">Candidatus Roizmanbacteria bacterium RIFCSPLOWO2_01_FULL_37_16</name>
    <dbReference type="NCBI Taxonomy" id="1802058"/>
    <lineage>
        <taxon>Bacteria</taxon>
        <taxon>Candidatus Roizmaniibacteriota</taxon>
    </lineage>
</organism>
<comment type="function">
    <text evidence="4">One of the early assembly proteins it binds 23S rRNA. One of the proteins that surrounds the polypeptide exit tunnel on the outside of the ribosome. Forms the main docking site for trigger factor binding to the ribosome.</text>
</comment>
<dbReference type="GO" id="GO:0003735">
    <property type="term" value="F:structural constituent of ribosome"/>
    <property type="evidence" value="ECO:0007669"/>
    <property type="project" value="InterPro"/>
</dbReference>
<dbReference type="AlphaFoldDB" id="A0A1F7IPC0"/>
<evidence type="ECO:0000256" key="1">
    <source>
        <dbReference type="ARBA" id="ARBA00006700"/>
    </source>
</evidence>
<comment type="similarity">
    <text evidence="1 4">Belongs to the universal ribosomal protein uL23 family.</text>
</comment>
<sequence>MKINNILIRPVVTEKATNLIGNKVYTFETNLRADKHKIKEALEKLYKVKVKKVRIMIRVGKKRKVGKRMVVKKLANKKIALIELSEGKIELFPQA</sequence>
<dbReference type="SUPFAM" id="SSF54189">
    <property type="entry name" value="Ribosomal proteins S24e, L23 and L15e"/>
    <property type="match status" value="1"/>
</dbReference>
<dbReference type="EMBL" id="MGAI01000013">
    <property type="protein sequence ID" value="OGK45217.1"/>
    <property type="molecule type" value="Genomic_DNA"/>
</dbReference>
<evidence type="ECO:0000313" key="6">
    <source>
        <dbReference type="Proteomes" id="UP000178040"/>
    </source>
</evidence>
<keyword evidence="3 4" id="KW-0687">Ribonucleoprotein</keyword>
<comment type="subunit">
    <text evidence="4">Part of the 50S ribosomal subunit. Contacts protein L29, and trigger factor when it is bound to the ribosome.</text>
</comment>
<evidence type="ECO:0000256" key="2">
    <source>
        <dbReference type="ARBA" id="ARBA00022980"/>
    </source>
</evidence>
<dbReference type="PANTHER" id="PTHR11620">
    <property type="entry name" value="60S RIBOSOMAL PROTEIN L23A"/>
    <property type="match status" value="1"/>
</dbReference>
<name>A0A1F7IPC0_9BACT</name>
<dbReference type="HAMAP" id="MF_01369_B">
    <property type="entry name" value="Ribosomal_uL23_B"/>
    <property type="match status" value="1"/>
</dbReference>
<protein>
    <recommendedName>
        <fullName evidence="4">Large ribosomal subunit protein uL23</fullName>
    </recommendedName>
</protein>
<evidence type="ECO:0000256" key="3">
    <source>
        <dbReference type="ARBA" id="ARBA00023274"/>
    </source>
</evidence>
<evidence type="ECO:0000313" key="5">
    <source>
        <dbReference type="EMBL" id="OGK45217.1"/>
    </source>
</evidence>
<dbReference type="GO" id="GO:1990904">
    <property type="term" value="C:ribonucleoprotein complex"/>
    <property type="evidence" value="ECO:0007669"/>
    <property type="project" value="UniProtKB-KW"/>
</dbReference>
<dbReference type="GO" id="GO:0005840">
    <property type="term" value="C:ribosome"/>
    <property type="evidence" value="ECO:0007669"/>
    <property type="project" value="UniProtKB-KW"/>
</dbReference>
<dbReference type="Pfam" id="PF00276">
    <property type="entry name" value="Ribosomal_L23"/>
    <property type="match status" value="1"/>
</dbReference>
<dbReference type="InterPro" id="IPR012677">
    <property type="entry name" value="Nucleotide-bd_a/b_plait_sf"/>
</dbReference>
<dbReference type="InterPro" id="IPR013025">
    <property type="entry name" value="Ribosomal_uL23-like"/>
</dbReference>
<keyword evidence="4" id="KW-0694">RNA-binding</keyword>
<comment type="caution">
    <text evidence="5">The sequence shown here is derived from an EMBL/GenBank/DDBJ whole genome shotgun (WGS) entry which is preliminary data.</text>
</comment>
<evidence type="ECO:0000256" key="4">
    <source>
        <dbReference type="HAMAP-Rule" id="MF_01369"/>
    </source>
</evidence>
<reference evidence="5 6" key="1">
    <citation type="journal article" date="2016" name="Nat. Commun.">
        <title>Thousands of microbial genomes shed light on interconnected biogeochemical processes in an aquifer system.</title>
        <authorList>
            <person name="Anantharaman K."/>
            <person name="Brown C.T."/>
            <person name="Hug L.A."/>
            <person name="Sharon I."/>
            <person name="Castelle C.J."/>
            <person name="Probst A.J."/>
            <person name="Thomas B.C."/>
            <person name="Singh A."/>
            <person name="Wilkins M.J."/>
            <person name="Karaoz U."/>
            <person name="Brodie E.L."/>
            <person name="Williams K.H."/>
            <person name="Hubbard S.S."/>
            <person name="Banfield J.F."/>
        </authorList>
    </citation>
    <scope>NUCLEOTIDE SEQUENCE [LARGE SCALE GENOMIC DNA]</scope>
</reference>
<dbReference type="Gene3D" id="3.30.70.330">
    <property type="match status" value="1"/>
</dbReference>
<accession>A0A1F7IPC0</accession>
<dbReference type="GO" id="GO:0019843">
    <property type="term" value="F:rRNA binding"/>
    <property type="evidence" value="ECO:0007669"/>
    <property type="project" value="UniProtKB-UniRule"/>
</dbReference>
<dbReference type="Proteomes" id="UP000178040">
    <property type="component" value="Unassembled WGS sequence"/>
</dbReference>
<proteinExistence type="inferred from homology"/>
<dbReference type="InterPro" id="IPR012678">
    <property type="entry name" value="Ribosomal_uL23/eL15/eS24_sf"/>
</dbReference>
<dbReference type="GO" id="GO:0006412">
    <property type="term" value="P:translation"/>
    <property type="evidence" value="ECO:0007669"/>
    <property type="project" value="UniProtKB-UniRule"/>
</dbReference>
<keyword evidence="4" id="KW-0699">rRNA-binding</keyword>
<keyword evidence="2 4" id="KW-0689">Ribosomal protein</keyword>